<feature type="compositionally biased region" description="Polar residues" evidence="1">
    <location>
        <begin position="51"/>
        <end position="61"/>
    </location>
</feature>
<dbReference type="PANTHER" id="PTHR11505">
    <property type="entry name" value="L1 TRANSPOSABLE ELEMENT-RELATED"/>
    <property type="match status" value="1"/>
</dbReference>
<name>A0AAD1VIS7_PELCU</name>
<accession>A0AAD1VIS7</accession>
<gene>
    <name evidence="2" type="ORF">PECUL_23A018706</name>
</gene>
<evidence type="ECO:0008006" key="4">
    <source>
        <dbReference type="Google" id="ProtNLM"/>
    </source>
</evidence>
<dbReference type="InterPro" id="IPR004244">
    <property type="entry name" value="Transposase_22"/>
</dbReference>
<evidence type="ECO:0000313" key="2">
    <source>
        <dbReference type="EMBL" id="CAH2220216.1"/>
    </source>
</evidence>
<sequence length="358" mass="40774">MPDHRTSMGRTRRQDTPQASRTKQQPQKTGPMDGFVGTPVSTLHEPHTPNMAPTSPASTCSGEQVTLADIGAELRRMTALMVTKEDLTRASDTLHAALKAEVAGIKSDIARQDTRITAIEQRAETAESQWQATDTAIRRQGDLILAMRRHLEDLDNRGRRNNIRVRGVPEADGAGENIAESLTQLFRIILREEAPDHFRFDRAHRALRPRTADGTPRDIVCCIHSFTLKEQIMLKARSRAHWTYRGAEVTLYNDLSPLTLDARRALRPVTSALRDRNIPYRWGYPFSINVRRHNELISARCPEDIPAFLQKLEIPNITVQNWILHPLELRPQPQRPPRRRGRDPQDHGWRPDPAQPEE</sequence>
<feature type="compositionally biased region" description="Polar residues" evidence="1">
    <location>
        <begin position="16"/>
        <end position="28"/>
    </location>
</feature>
<proteinExistence type="predicted"/>
<dbReference type="EMBL" id="OW240912">
    <property type="protein sequence ID" value="CAH2220216.1"/>
    <property type="molecule type" value="Genomic_DNA"/>
</dbReference>
<dbReference type="AlphaFoldDB" id="A0AAD1VIS7"/>
<organism evidence="2 3">
    <name type="scientific">Pelobates cultripes</name>
    <name type="common">Western spadefoot toad</name>
    <dbReference type="NCBI Taxonomy" id="61616"/>
    <lineage>
        <taxon>Eukaryota</taxon>
        <taxon>Metazoa</taxon>
        <taxon>Chordata</taxon>
        <taxon>Craniata</taxon>
        <taxon>Vertebrata</taxon>
        <taxon>Euteleostomi</taxon>
        <taxon>Amphibia</taxon>
        <taxon>Batrachia</taxon>
        <taxon>Anura</taxon>
        <taxon>Pelobatoidea</taxon>
        <taxon>Pelobatidae</taxon>
        <taxon>Pelobates</taxon>
    </lineage>
</organism>
<dbReference type="Proteomes" id="UP001295444">
    <property type="component" value="Chromosome 01"/>
</dbReference>
<evidence type="ECO:0000256" key="1">
    <source>
        <dbReference type="SAM" id="MobiDB-lite"/>
    </source>
</evidence>
<feature type="region of interest" description="Disordered" evidence="1">
    <location>
        <begin position="328"/>
        <end position="358"/>
    </location>
</feature>
<dbReference type="Gene3D" id="3.30.70.1820">
    <property type="entry name" value="L1 transposable element, RRM domain"/>
    <property type="match status" value="1"/>
</dbReference>
<reference evidence="2" key="1">
    <citation type="submission" date="2022-03" db="EMBL/GenBank/DDBJ databases">
        <authorList>
            <person name="Alioto T."/>
            <person name="Alioto T."/>
            <person name="Gomez Garrido J."/>
        </authorList>
    </citation>
    <scope>NUCLEOTIDE SEQUENCE</scope>
</reference>
<evidence type="ECO:0000313" key="3">
    <source>
        <dbReference type="Proteomes" id="UP001295444"/>
    </source>
</evidence>
<feature type="region of interest" description="Disordered" evidence="1">
    <location>
        <begin position="1"/>
        <end position="61"/>
    </location>
</feature>
<protein>
    <recommendedName>
        <fullName evidence="4">L1 transposable element RRM domain-containing protein</fullName>
    </recommendedName>
</protein>
<keyword evidence="3" id="KW-1185">Reference proteome</keyword>